<accession>A0A101MJH4</accession>
<dbReference type="AlphaFoldDB" id="A0A101MJH4"/>
<dbReference type="OrthoDB" id="10384527at2759"/>
<evidence type="ECO:0000313" key="2">
    <source>
        <dbReference type="Proteomes" id="UP000055045"/>
    </source>
</evidence>
<gene>
    <name evidence="1" type="ORF">ACN42_g5451</name>
</gene>
<name>A0A101MJH4_PENFR</name>
<comment type="caution">
    <text evidence="1">The sequence shown here is derived from an EMBL/GenBank/DDBJ whole genome shotgun (WGS) entry which is preliminary data.</text>
</comment>
<keyword evidence="2" id="KW-1185">Reference proteome</keyword>
<protein>
    <submittedName>
        <fullName evidence="1">Uncharacterized protein</fullName>
    </submittedName>
</protein>
<dbReference type="EMBL" id="LLXE01000126">
    <property type="protein sequence ID" value="KUM61669.1"/>
    <property type="molecule type" value="Genomic_DNA"/>
</dbReference>
<dbReference type="Proteomes" id="UP000055045">
    <property type="component" value="Unassembled WGS sequence"/>
</dbReference>
<organism evidence="1 2">
    <name type="scientific">Penicillium freii</name>
    <dbReference type="NCBI Taxonomy" id="48697"/>
    <lineage>
        <taxon>Eukaryota</taxon>
        <taxon>Fungi</taxon>
        <taxon>Dikarya</taxon>
        <taxon>Ascomycota</taxon>
        <taxon>Pezizomycotina</taxon>
        <taxon>Eurotiomycetes</taxon>
        <taxon>Eurotiomycetidae</taxon>
        <taxon>Eurotiales</taxon>
        <taxon>Aspergillaceae</taxon>
        <taxon>Penicillium</taxon>
    </lineage>
</organism>
<sequence length="167" mass="17671">MMLPTIVPVLEELEFSARTVSEELALVAIPVDGEIEGVCDGVVLRLAEVLKEPMELTELVAVSGKAGSDDERDILELLNGTGGIHMLLGCSDDFEVGKSPIELERTEVVGIRVEVEDSEMLVAVELTVDIMVPCLVVDSSVVGRATVTVVGFSVDVVLESGSGSDMV</sequence>
<reference evidence="1 2" key="1">
    <citation type="submission" date="2015-10" db="EMBL/GenBank/DDBJ databases">
        <title>Genome sequencing of Penicillium freii.</title>
        <authorList>
            <person name="Nguyen H.D."/>
            <person name="Visagie C.M."/>
            <person name="Seifert K.A."/>
        </authorList>
    </citation>
    <scope>NUCLEOTIDE SEQUENCE [LARGE SCALE GENOMIC DNA]</scope>
    <source>
        <strain evidence="1 2">DAOM 242723</strain>
    </source>
</reference>
<proteinExistence type="predicted"/>
<evidence type="ECO:0000313" key="1">
    <source>
        <dbReference type="EMBL" id="KUM61669.1"/>
    </source>
</evidence>